<protein>
    <submittedName>
        <fullName evidence="1">Uncharacterized protein</fullName>
    </submittedName>
</protein>
<proteinExistence type="predicted"/>
<reference evidence="1" key="1">
    <citation type="submission" date="2021-10" db="EMBL/GenBank/DDBJ databases">
        <title>Tropical sea cucumber genome reveals ecological adaptation and Cuvierian tubules defense mechanism.</title>
        <authorList>
            <person name="Chen T."/>
        </authorList>
    </citation>
    <scope>NUCLEOTIDE SEQUENCE</scope>
    <source>
        <strain evidence="1">Nanhai2018</strain>
        <tissue evidence="1">Muscle</tissue>
    </source>
</reference>
<evidence type="ECO:0000313" key="1">
    <source>
        <dbReference type="EMBL" id="KAJ8035035.1"/>
    </source>
</evidence>
<name>A0A9Q1BYA9_HOLLE</name>
<dbReference type="EMBL" id="JAIZAY010000010">
    <property type="protein sequence ID" value="KAJ8035035.1"/>
    <property type="molecule type" value="Genomic_DNA"/>
</dbReference>
<dbReference type="Proteomes" id="UP001152320">
    <property type="component" value="Chromosome 10"/>
</dbReference>
<gene>
    <name evidence="1" type="ORF">HOLleu_22112</name>
</gene>
<sequence>MPCSLNLDTSISKMEKPLETINIVCMVSSCSYNTASVAKNPEKLSETETSPPGRGNKDKISNWLAQHVKMALDVNMLDCFCMFFAWFPAAFF</sequence>
<accession>A0A9Q1BYA9</accession>
<organism evidence="1 2">
    <name type="scientific">Holothuria leucospilota</name>
    <name type="common">Black long sea cucumber</name>
    <name type="synonym">Mertensiothuria leucospilota</name>
    <dbReference type="NCBI Taxonomy" id="206669"/>
    <lineage>
        <taxon>Eukaryota</taxon>
        <taxon>Metazoa</taxon>
        <taxon>Echinodermata</taxon>
        <taxon>Eleutherozoa</taxon>
        <taxon>Echinozoa</taxon>
        <taxon>Holothuroidea</taxon>
        <taxon>Aspidochirotacea</taxon>
        <taxon>Aspidochirotida</taxon>
        <taxon>Holothuriidae</taxon>
        <taxon>Holothuria</taxon>
    </lineage>
</organism>
<comment type="caution">
    <text evidence="1">The sequence shown here is derived from an EMBL/GenBank/DDBJ whole genome shotgun (WGS) entry which is preliminary data.</text>
</comment>
<evidence type="ECO:0000313" key="2">
    <source>
        <dbReference type="Proteomes" id="UP001152320"/>
    </source>
</evidence>
<dbReference type="AlphaFoldDB" id="A0A9Q1BYA9"/>
<keyword evidence="2" id="KW-1185">Reference proteome</keyword>